<comment type="subcellular location">
    <subcellularLocation>
        <location evidence="1">Membrane</location>
        <topology evidence="1">Multi-pass membrane protein</topology>
    </subcellularLocation>
</comment>
<keyword evidence="4 6" id="KW-0472">Membrane</keyword>
<proteinExistence type="inferred from homology"/>
<dbReference type="InterPro" id="IPR024528">
    <property type="entry name" value="ThrE_2"/>
</dbReference>
<accession>A0ABT5SCZ9</accession>
<evidence type="ECO:0000259" key="7">
    <source>
        <dbReference type="Pfam" id="PF12821"/>
    </source>
</evidence>
<dbReference type="Proteomes" id="UP001151478">
    <property type="component" value="Unassembled WGS sequence"/>
</dbReference>
<feature type="transmembrane region" description="Helical" evidence="6">
    <location>
        <begin position="77"/>
        <end position="94"/>
    </location>
</feature>
<evidence type="ECO:0000313" key="8">
    <source>
        <dbReference type="EMBL" id="MDD7915950.1"/>
    </source>
</evidence>
<dbReference type="RefSeq" id="WP_274270613.1">
    <property type="nucleotide sequence ID" value="NZ_JAOSLC020000004.1"/>
</dbReference>
<evidence type="ECO:0000313" key="9">
    <source>
        <dbReference type="Proteomes" id="UP001151478"/>
    </source>
</evidence>
<dbReference type="EMBL" id="JAOSLC020000004">
    <property type="protein sequence ID" value="MDD7915950.1"/>
    <property type="molecule type" value="Genomic_DNA"/>
</dbReference>
<comment type="caution">
    <text evidence="8">The sequence shown here is derived from an EMBL/GenBank/DDBJ whole genome shotgun (WGS) entry which is preliminary data.</text>
</comment>
<keyword evidence="3 6" id="KW-1133">Transmembrane helix</keyword>
<evidence type="ECO:0000256" key="2">
    <source>
        <dbReference type="ARBA" id="ARBA00022692"/>
    </source>
</evidence>
<keyword evidence="9" id="KW-1185">Reference proteome</keyword>
<protein>
    <submittedName>
        <fullName evidence="8">Threonine/serine exporter family protein</fullName>
    </submittedName>
</protein>
<evidence type="ECO:0000256" key="3">
    <source>
        <dbReference type="ARBA" id="ARBA00022989"/>
    </source>
</evidence>
<evidence type="ECO:0000256" key="4">
    <source>
        <dbReference type="ARBA" id="ARBA00023136"/>
    </source>
</evidence>
<organism evidence="8 9">
    <name type="scientific">Polaribacter ponticola</name>
    <dbReference type="NCBI Taxonomy" id="2978475"/>
    <lineage>
        <taxon>Bacteria</taxon>
        <taxon>Pseudomonadati</taxon>
        <taxon>Bacteroidota</taxon>
        <taxon>Flavobacteriia</taxon>
        <taxon>Flavobacteriales</taxon>
        <taxon>Flavobacteriaceae</taxon>
    </lineage>
</organism>
<evidence type="ECO:0000256" key="6">
    <source>
        <dbReference type="SAM" id="Phobius"/>
    </source>
</evidence>
<name>A0ABT5SCZ9_9FLAO</name>
<comment type="similarity">
    <text evidence="5">Belongs to the ThrE exporter (TC 2.A.79) family.</text>
</comment>
<keyword evidence="2 6" id="KW-0812">Transmembrane</keyword>
<feature type="domain" description="Threonine/Serine exporter ThrE" evidence="7">
    <location>
        <begin position="6"/>
        <end position="91"/>
    </location>
</feature>
<feature type="transmembrane region" description="Helical" evidence="6">
    <location>
        <begin position="6"/>
        <end position="25"/>
    </location>
</feature>
<evidence type="ECO:0000256" key="1">
    <source>
        <dbReference type="ARBA" id="ARBA00004141"/>
    </source>
</evidence>
<evidence type="ECO:0000256" key="5">
    <source>
        <dbReference type="ARBA" id="ARBA00034125"/>
    </source>
</evidence>
<feature type="transmembrane region" description="Helical" evidence="6">
    <location>
        <begin position="37"/>
        <end position="57"/>
    </location>
</feature>
<gene>
    <name evidence="8" type="ORF">N5A56_016660</name>
</gene>
<reference evidence="8" key="1">
    <citation type="submission" date="2023-02" db="EMBL/GenBank/DDBJ databases">
        <title>Polaribacter ponticola sp. nov., isolated from seawater.</title>
        <authorList>
            <person name="Baek J.H."/>
            <person name="Kim J.M."/>
            <person name="Choi D.G."/>
            <person name="Jeon C.O."/>
        </authorList>
    </citation>
    <scope>NUCLEOTIDE SEQUENCE</scope>
    <source>
        <strain evidence="8">MSW5</strain>
    </source>
</reference>
<sequence>MTVWLSGYGVLISTFIGTLVVVGASRLFGRISKTPKTVYLIQGIVMLVPGSKSFMGLSNSFFSPSTSTGSIDLFEQVAFILMGIIGGLLFAGTFRDRTPKKFGMKTKN</sequence>
<dbReference type="Pfam" id="PF12821">
    <property type="entry name" value="ThrE_2"/>
    <property type="match status" value="1"/>
</dbReference>